<dbReference type="GO" id="GO:0048471">
    <property type="term" value="C:perinuclear region of cytoplasm"/>
    <property type="evidence" value="ECO:0007669"/>
    <property type="project" value="TreeGrafter"/>
</dbReference>
<dbReference type="Gene3D" id="1.25.40.90">
    <property type="match status" value="1"/>
</dbReference>
<dbReference type="PANTHER" id="PTHR12323:SF0">
    <property type="entry name" value="CALCIUM HOMEOSTASIS ENDOPLASMIC RETICULUM PROTEIN"/>
    <property type="match status" value="1"/>
</dbReference>
<reference evidence="4" key="1">
    <citation type="submission" date="2017-03" db="EMBL/GenBank/DDBJ databases">
        <authorList>
            <person name="Sharma R."/>
            <person name="Thines M."/>
        </authorList>
    </citation>
    <scope>NUCLEOTIDE SEQUENCE [LARGE SCALE GENOMIC DNA]</scope>
</reference>
<organism evidence="3 4">
    <name type="scientific">Lasallia pustulata</name>
    <dbReference type="NCBI Taxonomy" id="136370"/>
    <lineage>
        <taxon>Eukaryota</taxon>
        <taxon>Fungi</taxon>
        <taxon>Dikarya</taxon>
        <taxon>Ascomycota</taxon>
        <taxon>Pezizomycotina</taxon>
        <taxon>Lecanoromycetes</taxon>
        <taxon>OSLEUM clade</taxon>
        <taxon>Umbilicariomycetidae</taxon>
        <taxon>Umbilicariales</taxon>
        <taxon>Umbilicariaceae</taxon>
        <taxon>Lasallia</taxon>
    </lineage>
</organism>
<protein>
    <submittedName>
        <fullName evidence="3">CID domain</fullName>
    </submittedName>
</protein>
<feature type="region of interest" description="Disordered" evidence="1">
    <location>
        <begin position="317"/>
        <end position="372"/>
    </location>
</feature>
<accession>A0A1W5CW24</accession>
<dbReference type="PANTHER" id="PTHR12323">
    <property type="entry name" value="SR-RELATED CTD ASSOCIATED FACTOR 6"/>
    <property type="match status" value="1"/>
</dbReference>
<dbReference type="AlphaFoldDB" id="A0A1W5CW24"/>
<feature type="compositionally biased region" description="Basic and acidic residues" evidence="1">
    <location>
        <begin position="317"/>
        <end position="328"/>
    </location>
</feature>
<evidence type="ECO:0000313" key="3">
    <source>
        <dbReference type="EMBL" id="SLM35026.1"/>
    </source>
</evidence>
<name>A0A1W5CW24_9LECA</name>
<feature type="domain" description="CID" evidence="2">
    <location>
        <begin position="25"/>
        <end position="190"/>
    </location>
</feature>
<dbReference type="InterPro" id="IPR008942">
    <property type="entry name" value="ENTH_VHS"/>
</dbReference>
<evidence type="ECO:0000313" key="4">
    <source>
        <dbReference type="Proteomes" id="UP000192927"/>
    </source>
</evidence>
<proteinExistence type="predicted"/>
<keyword evidence="4" id="KW-1185">Reference proteome</keyword>
<evidence type="ECO:0000259" key="2">
    <source>
        <dbReference type="PROSITE" id="PS51391"/>
    </source>
</evidence>
<dbReference type="Pfam" id="PF04818">
    <property type="entry name" value="CID"/>
    <property type="match status" value="1"/>
</dbReference>
<dbReference type="InterPro" id="IPR006569">
    <property type="entry name" value="CID_dom"/>
</dbReference>
<dbReference type="GO" id="GO:0006874">
    <property type="term" value="P:intracellular calcium ion homeostasis"/>
    <property type="evidence" value="ECO:0007669"/>
    <property type="project" value="TreeGrafter"/>
</dbReference>
<dbReference type="EMBL" id="FWEW01000486">
    <property type="protein sequence ID" value="SLM35026.1"/>
    <property type="molecule type" value="Genomic_DNA"/>
</dbReference>
<sequence>MASHHLAIAKASLAAAMMRPDPTPVARDGVAQLHSLLEAALEQCSSINIQLCKAWLLKNIVPSPARITAIGKYLVAYSGSIARSTGAHGRLPDQHHPPSTRRKQLHILYLLNDLLHHTRYHITSSSAYSTLTGTIQSHLVDLVGSAAAFDSKAFPKHHERIDKLLVIWEANGYYQPSYIQKLRETVINAANLGYSGAGMMELELGDTAGAQRHLSKANKDAPYVMPATHGDPSVPYYDLPAGNMMPHIIPNSTTPINAQLLKPLQFVAGPADENLVIAVKDFMKDVELLFGTEVEYDGDIAIDIDQLGQPIVHDEVSGEPKYESKEAEAIQQFQQQRQEREPWPEPEPSLVESVNNWPPRTPELAQKFSDEV</sequence>
<dbReference type="Proteomes" id="UP000192927">
    <property type="component" value="Unassembled WGS sequence"/>
</dbReference>
<dbReference type="PROSITE" id="PS51391">
    <property type="entry name" value="CID"/>
    <property type="match status" value="1"/>
</dbReference>
<evidence type="ECO:0000256" key="1">
    <source>
        <dbReference type="SAM" id="MobiDB-lite"/>
    </source>
</evidence>